<name>A0A4Y2F4M4_ARAVE</name>
<reference evidence="1 2" key="1">
    <citation type="journal article" date="2019" name="Sci. Rep.">
        <title>Orb-weaving spider Araneus ventricosus genome elucidates the spidroin gene catalogue.</title>
        <authorList>
            <person name="Kono N."/>
            <person name="Nakamura H."/>
            <person name="Ohtoshi R."/>
            <person name="Moran D.A.P."/>
            <person name="Shinohara A."/>
            <person name="Yoshida Y."/>
            <person name="Fujiwara M."/>
            <person name="Mori M."/>
            <person name="Tomita M."/>
            <person name="Arakawa K."/>
        </authorList>
    </citation>
    <scope>NUCLEOTIDE SEQUENCE [LARGE SCALE GENOMIC DNA]</scope>
</reference>
<organism evidence="1 2">
    <name type="scientific">Araneus ventricosus</name>
    <name type="common">Orbweaver spider</name>
    <name type="synonym">Epeira ventricosa</name>
    <dbReference type="NCBI Taxonomy" id="182803"/>
    <lineage>
        <taxon>Eukaryota</taxon>
        <taxon>Metazoa</taxon>
        <taxon>Ecdysozoa</taxon>
        <taxon>Arthropoda</taxon>
        <taxon>Chelicerata</taxon>
        <taxon>Arachnida</taxon>
        <taxon>Araneae</taxon>
        <taxon>Araneomorphae</taxon>
        <taxon>Entelegynae</taxon>
        <taxon>Araneoidea</taxon>
        <taxon>Araneidae</taxon>
        <taxon>Araneus</taxon>
    </lineage>
</organism>
<comment type="caution">
    <text evidence="1">The sequence shown here is derived from an EMBL/GenBank/DDBJ whole genome shotgun (WGS) entry which is preliminary data.</text>
</comment>
<gene>
    <name evidence="1" type="ORF">AVEN_137804_1</name>
</gene>
<proteinExistence type="predicted"/>
<dbReference type="AlphaFoldDB" id="A0A4Y2F4M4"/>
<keyword evidence="2" id="KW-1185">Reference proteome</keyword>
<sequence>MDIPLPKYWHVSSLCQVPKCPPLTLSYHFVVRKINTWTSHCQNTDASSLCHQEVWCCLTLSLTTSDCPEDQHMDVSLLKIYYQTWAIPSYLFSWKSTLQLLCQ</sequence>
<evidence type="ECO:0000313" key="1">
    <source>
        <dbReference type="EMBL" id="GBM35468.1"/>
    </source>
</evidence>
<evidence type="ECO:0000313" key="2">
    <source>
        <dbReference type="Proteomes" id="UP000499080"/>
    </source>
</evidence>
<accession>A0A4Y2F4M4</accession>
<dbReference type="Proteomes" id="UP000499080">
    <property type="component" value="Unassembled WGS sequence"/>
</dbReference>
<protein>
    <submittedName>
        <fullName evidence="1">Uncharacterized protein</fullName>
    </submittedName>
</protein>
<dbReference type="EMBL" id="BGPR01094628">
    <property type="protein sequence ID" value="GBM35468.1"/>
    <property type="molecule type" value="Genomic_DNA"/>
</dbReference>